<evidence type="ECO:0000313" key="3">
    <source>
        <dbReference type="Proteomes" id="UP000307510"/>
    </source>
</evidence>
<dbReference type="EMBL" id="VASG01000005">
    <property type="protein sequence ID" value="TLP72726.1"/>
    <property type="molecule type" value="Genomic_DNA"/>
</dbReference>
<dbReference type="Pfam" id="PF05616">
    <property type="entry name" value="Neisseria_TspB"/>
    <property type="match status" value="1"/>
</dbReference>
<reference evidence="3" key="2">
    <citation type="submission" date="2019-06" db="EMBL/GenBank/DDBJ databases">
        <title>AzeR, a transcriptional regulator that responds to azelaic acid in Pseudomonas nitroreducens.</title>
        <authorList>
            <person name="Bez C."/>
            <person name="Javvadi S.G."/>
            <person name="Bertani I."/>
            <person name="Devescovi G."/>
            <person name="Studholme D.J."/>
            <person name="Geller A."/>
            <person name="Levy A."/>
            <person name="Venturi V."/>
        </authorList>
    </citation>
    <scope>NUCLEOTIDE SEQUENCE [LARGE SCALE GENOMIC DNA]</scope>
    <source>
        <strain evidence="3">DSM 9128</strain>
    </source>
</reference>
<name>A0A5R9A4L9_PSENT</name>
<comment type="caution">
    <text evidence="2">The sequence shown here is derived from an EMBL/GenBank/DDBJ whole genome shotgun (WGS) entry which is preliminary data.</text>
</comment>
<dbReference type="AlphaFoldDB" id="A0A5R9A4L9"/>
<keyword evidence="1" id="KW-0472">Membrane</keyword>
<feature type="transmembrane region" description="Helical" evidence="1">
    <location>
        <begin position="54"/>
        <end position="71"/>
    </location>
</feature>
<proteinExistence type="predicted"/>
<organism evidence="2 3">
    <name type="scientific">Pseudomonas nitroreducens</name>
    <dbReference type="NCBI Taxonomy" id="46680"/>
    <lineage>
        <taxon>Bacteria</taxon>
        <taxon>Pseudomonadati</taxon>
        <taxon>Pseudomonadota</taxon>
        <taxon>Gammaproteobacteria</taxon>
        <taxon>Pseudomonadales</taxon>
        <taxon>Pseudomonadaceae</taxon>
        <taxon>Pseudomonas</taxon>
    </lineage>
</organism>
<gene>
    <name evidence="2" type="ORF">FEA48_20055</name>
</gene>
<protein>
    <submittedName>
        <fullName evidence="2">Uncharacterized protein</fullName>
    </submittedName>
</protein>
<keyword evidence="1" id="KW-0812">Transmembrane</keyword>
<sequence>MDDSTEIQIPSFINQGTRFLPASCPADKTFTLRTNGGRTFAVTYEPLCAAATDLGYLIVIAVGAFCVLYVGRSLGGE</sequence>
<keyword evidence="1" id="KW-1133">Transmembrane helix</keyword>
<dbReference type="NCBIfam" id="NF041109">
    <property type="entry name" value="VF_TspB_C_term"/>
    <property type="match status" value="1"/>
</dbReference>
<evidence type="ECO:0000313" key="2">
    <source>
        <dbReference type="EMBL" id="TLP72726.1"/>
    </source>
</evidence>
<accession>A0A5R9A4L9</accession>
<dbReference type="Proteomes" id="UP000307510">
    <property type="component" value="Unassembled WGS sequence"/>
</dbReference>
<reference evidence="2 3" key="1">
    <citation type="submission" date="2019-05" db="EMBL/GenBank/DDBJ databases">
        <authorList>
            <person name="Moore K."/>
            <person name="O'Neill P."/>
            <person name="Farbos A."/>
            <person name="Studholme D.J."/>
        </authorList>
    </citation>
    <scope>NUCLEOTIDE SEQUENCE [LARGE SCALE GENOMIC DNA]</scope>
    <source>
        <strain evidence="2 3">DSM 9128</strain>
    </source>
</reference>
<dbReference type="InterPro" id="IPR008708">
    <property type="entry name" value="Neisseria_TspB"/>
</dbReference>
<evidence type="ECO:0000256" key="1">
    <source>
        <dbReference type="SAM" id="Phobius"/>
    </source>
</evidence>